<evidence type="ECO:0000313" key="8">
    <source>
        <dbReference type="Proteomes" id="UP000286712"/>
    </source>
</evidence>
<dbReference type="EMBL" id="PEML01000293">
    <property type="protein sequence ID" value="RTI05765.1"/>
    <property type="molecule type" value="Genomic_DNA"/>
</dbReference>
<accession>A0A430RD16</accession>
<dbReference type="RefSeq" id="WP_126165552.1">
    <property type="nucleotide sequence ID" value="NZ_PELM01000015.1"/>
</dbReference>
<evidence type="ECO:0000313" key="7">
    <source>
        <dbReference type="EMBL" id="RTI16939.1"/>
    </source>
</evidence>
<dbReference type="Gene3D" id="3.30.2020.40">
    <property type="entry name" value="Uncharacterised protein PF10387, DUF2442"/>
    <property type="match status" value="1"/>
</dbReference>
<evidence type="ECO:0000313" key="13">
    <source>
        <dbReference type="Proteomes" id="UP000288082"/>
    </source>
</evidence>
<organism evidence="2 13">
    <name type="scientific">Thermus scotoductus</name>
    <dbReference type="NCBI Taxonomy" id="37636"/>
    <lineage>
        <taxon>Bacteria</taxon>
        <taxon>Thermotogati</taxon>
        <taxon>Deinococcota</taxon>
        <taxon>Deinococci</taxon>
        <taxon>Thermales</taxon>
        <taxon>Thermaceae</taxon>
        <taxon>Thermus</taxon>
    </lineage>
</organism>
<dbReference type="Proteomes" id="UP000287155">
    <property type="component" value="Unassembled WGS sequence"/>
</dbReference>
<dbReference type="EMBL" id="PELM01000015">
    <property type="protein sequence ID" value="RTH05229.1"/>
    <property type="molecule type" value="Genomic_DNA"/>
</dbReference>
<dbReference type="Pfam" id="PF10387">
    <property type="entry name" value="DUF2442"/>
    <property type="match status" value="1"/>
</dbReference>
<dbReference type="EMBL" id="PEMD01000312">
    <property type="protein sequence ID" value="RTH29828.1"/>
    <property type="molecule type" value="Genomic_DNA"/>
</dbReference>
<proteinExistence type="predicted"/>
<evidence type="ECO:0000313" key="12">
    <source>
        <dbReference type="Proteomes" id="UP000287962"/>
    </source>
</evidence>
<evidence type="ECO:0000256" key="1">
    <source>
        <dbReference type="SAM" id="MobiDB-lite"/>
    </source>
</evidence>
<dbReference type="EMBL" id="PELW01000060">
    <property type="protein sequence ID" value="RTH27380.1"/>
    <property type="molecule type" value="Genomic_DNA"/>
</dbReference>
<dbReference type="Proteomes" id="UP000286928">
    <property type="component" value="Unassembled WGS sequence"/>
</dbReference>
<evidence type="ECO:0000313" key="11">
    <source>
        <dbReference type="Proteomes" id="UP000287173"/>
    </source>
</evidence>
<comment type="caution">
    <text evidence="2">The sequence shown here is derived from an EMBL/GenBank/DDBJ whole genome shotgun (WGS) entry which is preliminary data.</text>
</comment>
<sequence>MVTADLLKQIEAARKAGELAQQSEPAARHARYNPVSREIEIELRDGRRVSISVDLIQGLQGASDEELSRVKVTPAGTGLYWEDLDVDISVPFLLKGIYGTRAWMAELGRRGGKVKSAAKAAAARENGKKGGRPRKSSASKPEEASVVSKSHKVELHLPRTLYQQLQQEAQEEGVTLENYLLTLVIQGASYRRMRLEVRDPWEQLGRMERWGVFVKGRGIFVEKWPISTPTVIVLKNLGEGQVAASGEEDFRSFRGVYA</sequence>
<dbReference type="Proteomes" id="UP000288082">
    <property type="component" value="Unassembled WGS sequence"/>
</dbReference>
<dbReference type="EMBL" id="PEMJ01000060">
    <property type="protein sequence ID" value="RTI16939.1"/>
    <property type="molecule type" value="Genomic_DNA"/>
</dbReference>
<gene>
    <name evidence="6" type="ORF">CSW25_10520</name>
    <name evidence="7" type="ORF">CSW27_02845</name>
    <name evidence="5" type="ORF">CSW30_11750</name>
    <name evidence="4" type="ORF">CSW33_11440</name>
    <name evidence="3" type="ORF">CSW40_03010</name>
    <name evidence="2" type="ORF">CSW50_00770</name>
</gene>
<evidence type="ECO:0000313" key="4">
    <source>
        <dbReference type="EMBL" id="RTH29828.1"/>
    </source>
</evidence>
<evidence type="ECO:0000313" key="9">
    <source>
        <dbReference type="Proteomes" id="UP000286928"/>
    </source>
</evidence>
<feature type="region of interest" description="Disordered" evidence="1">
    <location>
        <begin position="118"/>
        <end position="146"/>
    </location>
</feature>
<dbReference type="Proteomes" id="UP000287962">
    <property type="component" value="Unassembled WGS sequence"/>
</dbReference>
<evidence type="ECO:0008006" key="14">
    <source>
        <dbReference type="Google" id="ProtNLM"/>
    </source>
</evidence>
<reference evidence="6" key="1">
    <citation type="submission" date="2017-10" db="EMBL/GenBank/DDBJ databases">
        <authorList>
            <person name="Wilpiszeski R.L."/>
            <person name="Zhidan Z."/>
            <person name="House C.H."/>
        </authorList>
    </citation>
    <scope>NUCLEOTIDE SEQUENCE</scope>
    <source>
        <strain evidence="6">12_S12</strain>
    </source>
</reference>
<evidence type="ECO:0000313" key="3">
    <source>
        <dbReference type="EMBL" id="RTH27380.1"/>
    </source>
</evidence>
<dbReference type="InterPro" id="IPR018841">
    <property type="entry name" value="DUF2442"/>
</dbReference>
<dbReference type="Proteomes" id="UP000287173">
    <property type="component" value="Unassembled WGS sequence"/>
</dbReference>
<dbReference type="Proteomes" id="UP000286712">
    <property type="component" value="Unassembled WGS sequence"/>
</dbReference>
<protein>
    <recommendedName>
        <fullName evidence="14">DUF2442 domain-containing protein</fullName>
    </recommendedName>
</protein>
<keyword evidence="12" id="KW-1185">Reference proteome</keyword>
<dbReference type="AlphaFoldDB" id="A0A430RD16"/>
<name>A0A430RD16_THESC</name>
<evidence type="ECO:0000313" key="10">
    <source>
        <dbReference type="Proteomes" id="UP000287155"/>
    </source>
</evidence>
<evidence type="ECO:0000313" key="6">
    <source>
        <dbReference type="EMBL" id="RTI05765.1"/>
    </source>
</evidence>
<evidence type="ECO:0000313" key="2">
    <source>
        <dbReference type="EMBL" id="RTH05229.1"/>
    </source>
</evidence>
<dbReference type="EMBL" id="PEMG01000437">
    <property type="protein sequence ID" value="RTI05301.1"/>
    <property type="molecule type" value="Genomic_DNA"/>
</dbReference>
<evidence type="ECO:0000313" key="5">
    <source>
        <dbReference type="EMBL" id="RTI05301.1"/>
    </source>
</evidence>
<reference evidence="8 9" key="2">
    <citation type="journal article" date="2019" name="Extremophiles">
        <title>Biogeography of thermophiles and predominance of Thermus scotoductus in domestic water heaters.</title>
        <authorList>
            <person name="Wilpiszeski R.L."/>
            <person name="Zhang Z."/>
            <person name="House C.H."/>
        </authorList>
    </citation>
    <scope>NUCLEOTIDE SEQUENCE [LARGE SCALE GENOMIC DNA]</scope>
    <source>
        <strain evidence="6 12">12_S12</strain>
        <strain evidence="7 10">14_S14</strain>
        <strain evidence="5 11">17_S17</strain>
        <strain evidence="4 9">20_S20</strain>
        <strain evidence="3 8">27_S27</strain>
        <strain evidence="2 13">38_S38</strain>
    </source>
</reference>